<feature type="region of interest" description="Disordered" evidence="1">
    <location>
        <begin position="121"/>
        <end position="154"/>
    </location>
</feature>
<dbReference type="Proteomes" id="UP000807504">
    <property type="component" value="Unassembled WGS sequence"/>
</dbReference>
<evidence type="ECO:0000313" key="3">
    <source>
        <dbReference type="Proteomes" id="UP000807504"/>
    </source>
</evidence>
<proteinExistence type="predicted"/>
<protein>
    <submittedName>
        <fullName evidence="2">Uncharacterized protein</fullName>
    </submittedName>
</protein>
<evidence type="ECO:0000256" key="1">
    <source>
        <dbReference type="SAM" id="MobiDB-lite"/>
    </source>
</evidence>
<keyword evidence="3" id="KW-1185">Reference proteome</keyword>
<organism evidence="2 3">
    <name type="scientific">Argiope bruennichi</name>
    <name type="common">Wasp spider</name>
    <name type="synonym">Aranea bruennichi</name>
    <dbReference type="NCBI Taxonomy" id="94029"/>
    <lineage>
        <taxon>Eukaryota</taxon>
        <taxon>Metazoa</taxon>
        <taxon>Ecdysozoa</taxon>
        <taxon>Arthropoda</taxon>
        <taxon>Chelicerata</taxon>
        <taxon>Arachnida</taxon>
        <taxon>Araneae</taxon>
        <taxon>Araneomorphae</taxon>
        <taxon>Entelegynae</taxon>
        <taxon>Araneoidea</taxon>
        <taxon>Araneidae</taxon>
        <taxon>Argiope</taxon>
    </lineage>
</organism>
<evidence type="ECO:0000313" key="2">
    <source>
        <dbReference type="EMBL" id="KAF8763779.1"/>
    </source>
</evidence>
<dbReference type="AlphaFoldDB" id="A0A8T0E0M0"/>
<reference evidence="2" key="2">
    <citation type="submission" date="2020-06" db="EMBL/GenBank/DDBJ databases">
        <authorList>
            <person name="Sheffer M."/>
        </authorList>
    </citation>
    <scope>NUCLEOTIDE SEQUENCE</scope>
</reference>
<accession>A0A8T0E0M0</accession>
<dbReference type="EMBL" id="JABXBU010002231">
    <property type="protein sequence ID" value="KAF8763779.1"/>
    <property type="molecule type" value="Genomic_DNA"/>
</dbReference>
<sequence>MTPQSDRFALFASALGIASPQRSHLSNPLTLLMCGVNVIFLEAYRIFGEIFDIRFDNGFVSHVHEIPFSNIEPLPSHATNILSNGFVPVLNRKTLRRKHFGITLSLNRRFQMLSKEINVRRKKINPGDPKSPAHDSPLVSRNAENPAVYAQRTA</sequence>
<reference evidence="2" key="1">
    <citation type="journal article" date="2020" name="bioRxiv">
        <title>Chromosome-level reference genome of the European wasp spider Argiope bruennichi: a resource for studies on range expansion and evolutionary adaptation.</title>
        <authorList>
            <person name="Sheffer M.M."/>
            <person name="Hoppe A."/>
            <person name="Krehenwinkel H."/>
            <person name="Uhl G."/>
            <person name="Kuss A.W."/>
            <person name="Jensen L."/>
            <person name="Jensen C."/>
            <person name="Gillespie R.G."/>
            <person name="Hoff K.J."/>
            <person name="Prost S."/>
        </authorList>
    </citation>
    <scope>NUCLEOTIDE SEQUENCE</scope>
</reference>
<comment type="caution">
    <text evidence="2">The sequence shown here is derived from an EMBL/GenBank/DDBJ whole genome shotgun (WGS) entry which is preliminary data.</text>
</comment>
<name>A0A8T0E0M0_ARGBR</name>
<gene>
    <name evidence="2" type="ORF">HNY73_021921</name>
</gene>